<dbReference type="PROSITE" id="PS00218">
    <property type="entry name" value="AMINO_ACID_PERMEASE_1"/>
    <property type="match status" value="1"/>
</dbReference>
<dbReference type="RefSeq" id="XP_033601799.1">
    <property type="nucleotide sequence ID" value="XM_033749030.1"/>
</dbReference>
<dbReference type="Proteomes" id="UP000799437">
    <property type="component" value="Unassembled WGS sequence"/>
</dbReference>
<dbReference type="EMBL" id="ML996570">
    <property type="protein sequence ID" value="KAF2759348.1"/>
    <property type="molecule type" value="Genomic_DNA"/>
</dbReference>
<feature type="transmembrane region" description="Helical" evidence="6">
    <location>
        <begin position="147"/>
        <end position="169"/>
    </location>
</feature>
<name>A0A6A6W8Z3_9PEZI</name>
<reference evidence="7" key="1">
    <citation type="journal article" date="2020" name="Stud. Mycol.">
        <title>101 Dothideomycetes genomes: a test case for predicting lifestyles and emergence of pathogens.</title>
        <authorList>
            <person name="Haridas S."/>
            <person name="Albert R."/>
            <person name="Binder M."/>
            <person name="Bloem J."/>
            <person name="Labutti K."/>
            <person name="Salamov A."/>
            <person name="Andreopoulos B."/>
            <person name="Baker S."/>
            <person name="Barry K."/>
            <person name="Bills G."/>
            <person name="Bluhm B."/>
            <person name="Cannon C."/>
            <person name="Castanera R."/>
            <person name="Culley D."/>
            <person name="Daum C."/>
            <person name="Ezra D."/>
            <person name="Gonzalez J."/>
            <person name="Henrissat B."/>
            <person name="Kuo A."/>
            <person name="Liang C."/>
            <person name="Lipzen A."/>
            <person name="Lutzoni F."/>
            <person name="Magnuson J."/>
            <person name="Mondo S."/>
            <person name="Nolan M."/>
            <person name="Ohm R."/>
            <person name="Pangilinan J."/>
            <person name="Park H.-J."/>
            <person name="Ramirez L."/>
            <person name="Alfaro M."/>
            <person name="Sun H."/>
            <person name="Tritt A."/>
            <person name="Yoshinaga Y."/>
            <person name="Zwiers L.-H."/>
            <person name="Turgeon B."/>
            <person name="Goodwin S."/>
            <person name="Spatafora J."/>
            <person name="Crous P."/>
            <person name="Grigoriev I."/>
        </authorList>
    </citation>
    <scope>NUCLEOTIDE SEQUENCE</scope>
    <source>
        <strain evidence="7">CBS 121739</strain>
    </source>
</reference>
<evidence type="ECO:0000256" key="2">
    <source>
        <dbReference type="ARBA" id="ARBA00022448"/>
    </source>
</evidence>
<dbReference type="InterPro" id="IPR002293">
    <property type="entry name" value="AA/rel_permease1"/>
</dbReference>
<dbReference type="PANTHER" id="PTHR45649:SF5">
    <property type="entry name" value="GABA TRANSPORTER (EUROFUNG)-RELATED"/>
    <property type="match status" value="1"/>
</dbReference>
<dbReference type="GeneID" id="54490084"/>
<evidence type="ECO:0000256" key="4">
    <source>
        <dbReference type="ARBA" id="ARBA00022989"/>
    </source>
</evidence>
<proteinExistence type="predicted"/>
<dbReference type="AlphaFoldDB" id="A0A6A6W8Z3"/>
<feature type="transmembrane region" description="Helical" evidence="6">
    <location>
        <begin position="495"/>
        <end position="513"/>
    </location>
</feature>
<dbReference type="PANTHER" id="PTHR45649">
    <property type="entry name" value="AMINO-ACID PERMEASE BAT1"/>
    <property type="match status" value="1"/>
</dbReference>
<keyword evidence="4 6" id="KW-1133">Transmembrane helix</keyword>
<feature type="transmembrane region" description="Helical" evidence="6">
    <location>
        <begin position="54"/>
        <end position="74"/>
    </location>
</feature>
<feature type="transmembrane region" description="Helical" evidence="6">
    <location>
        <begin position="393"/>
        <end position="413"/>
    </location>
</feature>
<dbReference type="OrthoDB" id="3257095at2759"/>
<dbReference type="GO" id="GO:0022857">
    <property type="term" value="F:transmembrane transporter activity"/>
    <property type="evidence" value="ECO:0007669"/>
    <property type="project" value="InterPro"/>
</dbReference>
<dbReference type="GO" id="GO:0006865">
    <property type="term" value="P:amino acid transport"/>
    <property type="evidence" value="ECO:0007669"/>
    <property type="project" value="InterPro"/>
</dbReference>
<accession>A0A6A6W8Z3</accession>
<feature type="transmembrane region" description="Helical" evidence="6">
    <location>
        <begin position="181"/>
        <end position="200"/>
    </location>
</feature>
<evidence type="ECO:0000256" key="1">
    <source>
        <dbReference type="ARBA" id="ARBA00004141"/>
    </source>
</evidence>
<keyword evidence="2" id="KW-0813">Transport</keyword>
<evidence type="ECO:0000256" key="6">
    <source>
        <dbReference type="SAM" id="Phobius"/>
    </source>
</evidence>
<keyword evidence="5 6" id="KW-0472">Membrane</keyword>
<feature type="transmembrane region" description="Helical" evidence="6">
    <location>
        <begin position="455"/>
        <end position="475"/>
    </location>
</feature>
<comment type="subcellular location">
    <subcellularLocation>
        <location evidence="1">Membrane</location>
        <topology evidence="1">Multi-pass membrane protein</topology>
    </subcellularLocation>
</comment>
<sequence length="532" mass="58808">MTDSKMDSIVHDAGRSSNISDGDGNLEAGAHKEYHLRFSNNNLSNRSRNMLERYINLPPAIAFSITIMSTWPSLSLSLQAGLYNGGPTALVWGMLLAGFGSTAIAAVLGEMASITPQVGAQYRWTGIYAPKFLNPHFWSLIQGWLTLFAWITLCAVWPFLTALLLQGVVILNYPDYVPERWHATLIMWALLAIPVFANIFARRLLVLLEIIGGVLHIVFFFCIIITLLVLSPRSTSSFVFTTSFYGQSGWDSEFVQWCLGLLTTTGILCGFDGSLHLSDEVKDAPRKVPVAMITSMVVNSIIGFIYLIIILYCIGDVSRVLNTTTDFAIIEIFYQTTGSVAWATVLSCMVVIPSLICQFGVFASVSRLVWAFAMDNGLPFSAYFSHVNTRLKIPLRALLLVTVICCLICLINIGSTTAFYAVLSLGALALYGSYLLPVLFFLYRKLVGPSVQYGPFNMGGLSTPITIYAAVWLVFVLFWTPWPQFLPVTTDTMNWSSPIFVGVVVLAIADWCIGGRKRFRVPTTVEDSPYVE</sequence>
<dbReference type="Pfam" id="PF13520">
    <property type="entry name" value="AA_permease_2"/>
    <property type="match status" value="1"/>
</dbReference>
<feature type="transmembrane region" description="Helical" evidence="6">
    <location>
        <begin position="89"/>
        <end position="108"/>
    </location>
</feature>
<keyword evidence="8" id="KW-1185">Reference proteome</keyword>
<protein>
    <submittedName>
        <fullName evidence="7">Putative amino acid permease</fullName>
    </submittedName>
</protein>
<organism evidence="7 8">
    <name type="scientific">Pseudovirgaria hyperparasitica</name>
    <dbReference type="NCBI Taxonomy" id="470096"/>
    <lineage>
        <taxon>Eukaryota</taxon>
        <taxon>Fungi</taxon>
        <taxon>Dikarya</taxon>
        <taxon>Ascomycota</taxon>
        <taxon>Pezizomycotina</taxon>
        <taxon>Dothideomycetes</taxon>
        <taxon>Dothideomycetes incertae sedis</taxon>
        <taxon>Acrospermales</taxon>
        <taxon>Acrospermaceae</taxon>
        <taxon>Pseudovirgaria</taxon>
    </lineage>
</organism>
<feature type="transmembrane region" description="Helical" evidence="6">
    <location>
        <begin position="207"/>
        <end position="230"/>
    </location>
</feature>
<evidence type="ECO:0000256" key="3">
    <source>
        <dbReference type="ARBA" id="ARBA00022692"/>
    </source>
</evidence>
<keyword evidence="3 6" id="KW-0812">Transmembrane</keyword>
<dbReference type="InterPro" id="IPR004840">
    <property type="entry name" value="Amino_acid_permease_CS"/>
</dbReference>
<feature type="transmembrane region" description="Helical" evidence="6">
    <location>
        <begin position="290"/>
        <end position="312"/>
    </location>
</feature>
<gene>
    <name evidence="7" type="ORF">EJ05DRAFT_531494</name>
</gene>
<dbReference type="PIRSF" id="PIRSF006060">
    <property type="entry name" value="AA_transporter"/>
    <property type="match status" value="1"/>
</dbReference>
<feature type="transmembrane region" description="Helical" evidence="6">
    <location>
        <begin position="340"/>
        <end position="373"/>
    </location>
</feature>
<evidence type="ECO:0000256" key="5">
    <source>
        <dbReference type="ARBA" id="ARBA00023136"/>
    </source>
</evidence>
<evidence type="ECO:0000313" key="8">
    <source>
        <dbReference type="Proteomes" id="UP000799437"/>
    </source>
</evidence>
<dbReference type="Gene3D" id="1.20.1740.10">
    <property type="entry name" value="Amino acid/polyamine transporter I"/>
    <property type="match status" value="1"/>
</dbReference>
<feature type="transmembrane region" description="Helical" evidence="6">
    <location>
        <begin position="419"/>
        <end position="443"/>
    </location>
</feature>
<dbReference type="GO" id="GO:0016020">
    <property type="term" value="C:membrane"/>
    <property type="evidence" value="ECO:0007669"/>
    <property type="project" value="UniProtKB-SubCell"/>
</dbReference>
<evidence type="ECO:0000313" key="7">
    <source>
        <dbReference type="EMBL" id="KAF2759348.1"/>
    </source>
</evidence>